<accession>X1QIJ8</accession>
<reference evidence="1" key="1">
    <citation type="journal article" date="2014" name="Front. Microbiol.">
        <title>High frequency of phylogenetically diverse reductive dehalogenase-homologous genes in deep subseafloor sedimentary metagenomes.</title>
        <authorList>
            <person name="Kawai M."/>
            <person name="Futagami T."/>
            <person name="Toyoda A."/>
            <person name="Takaki Y."/>
            <person name="Nishi S."/>
            <person name="Hori S."/>
            <person name="Arai W."/>
            <person name="Tsubouchi T."/>
            <person name="Morono Y."/>
            <person name="Uchiyama I."/>
            <person name="Ito T."/>
            <person name="Fujiyama A."/>
            <person name="Inagaki F."/>
            <person name="Takami H."/>
        </authorList>
    </citation>
    <scope>NUCLEOTIDE SEQUENCE</scope>
    <source>
        <strain evidence="1">Expedition CK06-06</strain>
    </source>
</reference>
<evidence type="ECO:0000313" key="1">
    <source>
        <dbReference type="EMBL" id="GAI68053.1"/>
    </source>
</evidence>
<dbReference type="AlphaFoldDB" id="X1QIJ8"/>
<protein>
    <submittedName>
        <fullName evidence="1">Uncharacterized protein</fullName>
    </submittedName>
</protein>
<comment type="caution">
    <text evidence="1">The sequence shown here is derived from an EMBL/GenBank/DDBJ whole genome shotgun (WGS) entry which is preliminary data.</text>
</comment>
<name>X1QIJ8_9ZZZZ</name>
<organism evidence="1">
    <name type="scientific">marine sediment metagenome</name>
    <dbReference type="NCBI Taxonomy" id="412755"/>
    <lineage>
        <taxon>unclassified sequences</taxon>
        <taxon>metagenomes</taxon>
        <taxon>ecological metagenomes</taxon>
    </lineage>
</organism>
<gene>
    <name evidence="1" type="ORF">S12H4_00226</name>
</gene>
<dbReference type="EMBL" id="BARW01000018">
    <property type="protein sequence ID" value="GAI68053.1"/>
    <property type="molecule type" value="Genomic_DNA"/>
</dbReference>
<proteinExistence type="predicted"/>
<sequence>MAKLKGPLFSLGASQKLADTLVFFAWKGLNVVREYVIPSNPKTTKQVTQRGYLTAAVAAVHAAQAHATNPLVEADATAYSLWASVVQKATTWFNQVCRNWIDNNVAGTLGCVCSGGSLDNATPGQLDAEVFLSEVTCAAGKFFYGTSKTALINSEAAVITTQVATASITGLTAGVKYFVQFVVDAADPCEGAKSGIYTEYAT</sequence>